<evidence type="ECO:0000313" key="3">
    <source>
        <dbReference type="EnsemblMetazoa" id="ASIC003915-PA"/>
    </source>
</evidence>
<dbReference type="EMBL" id="ATLV01012444">
    <property type="status" value="NOT_ANNOTATED_CDS"/>
    <property type="molecule type" value="Genomic_DNA"/>
</dbReference>
<evidence type="ECO:0000256" key="1">
    <source>
        <dbReference type="SAM" id="MobiDB-lite"/>
    </source>
</evidence>
<feature type="region of interest" description="Disordered" evidence="1">
    <location>
        <begin position="73"/>
        <end position="93"/>
    </location>
</feature>
<name>A0A084VFL4_ANOSI</name>
<organism evidence="3 4">
    <name type="scientific">Anopheles sinensis</name>
    <name type="common">Mosquito</name>
    <dbReference type="NCBI Taxonomy" id="74873"/>
    <lineage>
        <taxon>Eukaryota</taxon>
        <taxon>Metazoa</taxon>
        <taxon>Ecdysozoa</taxon>
        <taxon>Arthropoda</taxon>
        <taxon>Hexapoda</taxon>
        <taxon>Insecta</taxon>
        <taxon>Pterygota</taxon>
        <taxon>Neoptera</taxon>
        <taxon>Endopterygota</taxon>
        <taxon>Diptera</taxon>
        <taxon>Nematocera</taxon>
        <taxon>Culicoidea</taxon>
        <taxon>Culicidae</taxon>
        <taxon>Anophelinae</taxon>
        <taxon>Anopheles</taxon>
    </lineage>
</organism>
<dbReference type="VEuPathDB" id="VectorBase:ASIS016654"/>
<dbReference type="EnsemblMetazoa" id="ASIC003915-RA">
    <property type="protein sequence ID" value="ASIC003915-PA"/>
    <property type="gene ID" value="ASIC003915"/>
</dbReference>
<feature type="region of interest" description="Disordered" evidence="1">
    <location>
        <begin position="1"/>
        <end position="20"/>
    </location>
</feature>
<proteinExistence type="predicted"/>
<dbReference type="OrthoDB" id="6499973at2759"/>
<evidence type="ECO:0000313" key="4">
    <source>
        <dbReference type="Proteomes" id="UP000030765"/>
    </source>
</evidence>
<reference evidence="3" key="2">
    <citation type="submission" date="2020-05" db="UniProtKB">
        <authorList>
            <consortium name="EnsemblMetazoa"/>
        </authorList>
    </citation>
    <scope>IDENTIFICATION</scope>
</reference>
<dbReference type="Proteomes" id="UP000030765">
    <property type="component" value="Unassembled WGS sequence"/>
</dbReference>
<reference evidence="2 4" key="1">
    <citation type="journal article" date="2014" name="BMC Genomics">
        <title>Genome sequence of Anopheles sinensis provides insight into genetics basis of mosquito competence for malaria parasites.</title>
        <authorList>
            <person name="Zhou D."/>
            <person name="Zhang D."/>
            <person name="Ding G."/>
            <person name="Shi L."/>
            <person name="Hou Q."/>
            <person name="Ye Y."/>
            <person name="Xu Y."/>
            <person name="Zhou H."/>
            <person name="Xiong C."/>
            <person name="Li S."/>
            <person name="Yu J."/>
            <person name="Hong S."/>
            <person name="Yu X."/>
            <person name="Zou P."/>
            <person name="Chen C."/>
            <person name="Chang X."/>
            <person name="Wang W."/>
            <person name="Lv Y."/>
            <person name="Sun Y."/>
            <person name="Ma L."/>
            <person name="Shen B."/>
            <person name="Zhu C."/>
        </authorList>
    </citation>
    <scope>NUCLEOTIDE SEQUENCE [LARGE SCALE GENOMIC DNA]</scope>
</reference>
<sequence>MTHGPPASRKRQQQQINTDIEQSVVEADSGLPTPPDGGWGWMVVLASFSIHIINQSNCAPPSAQKRVTYELDKARSSTRTSAPFGRRQIDGDRLAQSRYDQMIQGYKEKNNGSIHPGLASQ</sequence>
<dbReference type="VEuPathDB" id="VectorBase:ASIC003915"/>
<keyword evidence="4" id="KW-1185">Reference proteome</keyword>
<dbReference type="EMBL" id="KE524793">
    <property type="protein sequence ID" value="KFB36758.1"/>
    <property type="molecule type" value="Genomic_DNA"/>
</dbReference>
<gene>
    <name evidence="2" type="ORF">ZHAS_00003915</name>
</gene>
<dbReference type="STRING" id="74873.A0A084VFL4"/>
<protein>
    <submittedName>
        <fullName evidence="2">AGAP000040-PA-like protein</fullName>
    </submittedName>
</protein>
<evidence type="ECO:0000313" key="2">
    <source>
        <dbReference type="EMBL" id="KFB36758.1"/>
    </source>
</evidence>
<dbReference type="AlphaFoldDB" id="A0A084VFL4"/>
<accession>A0A084VFL4</accession>